<evidence type="ECO:0000256" key="2">
    <source>
        <dbReference type="SAM" id="SignalP"/>
    </source>
</evidence>
<feature type="signal peptide" evidence="2">
    <location>
        <begin position="1"/>
        <end position="20"/>
    </location>
</feature>
<protein>
    <submittedName>
        <fullName evidence="3">Uncharacterized protein</fullName>
    </submittedName>
</protein>
<evidence type="ECO:0000313" key="4">
    <source>
        <dbReference type="Proteomes" id="UP000677054"/>
    </source>
</evidence>
<organism evidence="3">
    <name type="scientific">Darwinula stevensoni</name>
    <dbReference type="NCBI Taxonomy" id="69355"/>
    <lineage>
        <taxon>Eukaryota</taxon>
        <taxon>Metazoa</taxon>
        <taxon>Ecdysozoa</taxon>
        <taxon>Arthropoda</taxon>
        <taxon>Crustacea</taxon>
        <taxon>Oligostraca</taxon>
        <taxon>Ostracoda</taxon>
        <taxon>Podocopa</taxon>
        <taxon>Podocopida</taxon>
        <taxon>Darwinulocopina</taxon>
        <taxon>Darwinuloidea</taxon>
        <taxon>Darwinulidae</taxon>
        <taxon>Darwinula</taxon>
    </lineage>
</organism>
<accession>A0A7R9FQI2</accession>
<feature type="chain" id="PRO_5036403148" evidence="2">
    <location>
        <begin position="21"/>
        <end position="77"/>
    </location>
</feature>
<dbReference type="Proteomes" id="UP000677054">
    <property type="component" value="Unassembled WGS sequence"/>
</dbReference>
<sequence>MGVSAMALLVALFGVLPCEAAVRARRKAVDYEEYEELTPFGPHFDHAQFEAYPPDDEPPRYHGYRKATDFGGFGRRR</sequence>
<name>A0A7R9FQI2_9CRUS</name>
<evidence type="ECO:0000313" key="3">
    <source>
        <dbReference type="EMBL" id="CAD7251187.1"/>
    </source>
</evidence>
<proteinExistence type="predicted"/>
<reference evidence="3" key="1">
    <citation type="submission" date="2020-11" db="EMBL/GenBank/DDBJ databases">
        <authorList>
            <person name="Tran Van P."/>
        </authorList>
    </citation>
    <scope>NUCLEOTIDE SEQUENCE</scope>
</reference>
<keyword evidence="4" id="KW-1185">Reference proteome</keyword>
<dbReference type="AlphaFoldDB" id="A0A7R9FQI2"/>
<evidence type="ECO:0000256" key="1">
    <source>
        <dbReference type="SAM" id="MobiDB-lite"/>
    </source>
</evidence>
<dbReference type="EMBL" id="CAJPEV010003350">
    <property type="protein sequence ID" value="CAG0899553.1"/>
    <property type="molecule type" value="Genomic_DNA"/>
</dbReference>
<dbReference type="EMBL" id="LR902867">
    <property type="protein sequence ID" value="CAD7251187.1"/>
    <property type="molecule type" value="Genomic_DNA"/>
</dbReference>
<gene>
    <name evidence="3" type="ORF">DSTB1V02_LOCUS10954</name>
</gene>
<feature type="region of interest" description="Disordered" evidence="1">
    <location>
        <begin position="48"/>
        <end position="77"/>
    </location>
</feature>
<keyword evidence="2" id="KW-0732">Signal</keyword>